<protein>
    <submittedName>
        <fullName evidence="1">Uncharacterized protein</fullName>
    </submittedName>
</protein>
<evidence type="ECO:0000313" key="1">
    <source>
        <dbReference type="EMBL" id="QJH96988.1"/>
    </source>
</evidence>
<accession>A0A6M3XGQ9</accession>
<reference evidence="1" key="1">
    <citation type="submission" date="2020-03" db="EMBL/GenBank/DDBJ databases">
        <title>The deep terrestrial virosphere.</title>
        <authorList>
            <person name="Holmfeldt K."/>
            <person name="Nilsson E."/>
            <person name="Simone D."/>
            <person name="Lopez-Fernandez M."/>
            <person name="Wu X."/>
            <person name="de Brujin I."/>
            <person name="Lundin D."/>
            <person name="Andersson A."/>
            <person name="Bertilsson S."/>
            <person name="Dopson M."/>
        </authorList>
    </citation>
    <scope>NUCLEOTIDE SEQUENCE</scope>
    <source>
        <strain evidence="1">TM448B00884</strain>
    </source>
</reference>
<dbReference type="EMBL" id="MT144668">
    <property type="protein sequence ID" value="QJH96988.1"/>
    <property type="molecule type" value="Genomic_DNA"/>
</dbReference>
<sequence length="77" mass="9328">MGKKIKTYREIITEELQRVYELHGKEENIEYWNRISKILANDLLDYEEQEKNPDISQMDINSPDYIFKVLKFLGLEF</sequence>
<name>A0A6M3XGQ9_9ZZZZ</name>
<gene>
    <name evidence="1" type="ORF">TM448B00884_0039</name>
</gene>
<proteinExistence type="predicted"/>
<organism evidence="1">
    <name type="scientific">viral metagenome</name>
    <dbReference type="NCBI Taxonomy" id="1070528"/>
    <lineage>
        <taxon>unclassified sequences</taxon>
        <taxon>metagenomes</taxon>
        <taxon>organismal metagenomes</taxon>
    </lineage>
</organism>
<dbReference type="AlphaFoldDB" id="A0A6M3XGQ9"/>